<gene>
    <name evidence="3" type="ORF">OSR52_13975</name>
</gene>
<evidence type="ECO:0000313" key="4">
    <source>
        <dbReference type="Proteomes" id="UP001153642"/>
    </source>
</evidence>
<reference evidence="3" key="1">
    <citation type="submission" date="2022-11" db="EMBL/GenBank/DDBJ databases">
        <title>High-quality draft genome sequence of Galbibacter sp. strain CMA-7.</title>
        <authorList>
            <person name="Wei L."/>
            <person name="Dong C."/>
            <person name="Shao Z."/>
        </authorList>
    </citation>
    <scope>NUCLEOTIDE SEQUENCE</scope>
    <source>
        <strain evidence="3">CMA-7</strain>
    </source>
</reference>
<evidence type="ECO:0000313" key="3">
    <source>
        <dbReference type="EMBL" id="MDG3586979.1"/>
    </source>
</evidence>
<dbReference type="InterPro" id="IPR037050">
    <property type="entry name" value="DUF1254_sf"/>
</dbReference>
<dbReference type="Pfam" id="PF06863">
    <property type="entry name" value="DUF1254"/>
    <property type="match status" value="1"/>
</dbReference>
<dbReference type="SUPFAM" id="SSF160935">
    <property type="entry name" value="VPA0735-like"/>
    <property type="match status" value="1"/>
</dbReference>
<dbReference type="PANTHER" id="PTHR36509">
    <property type="entry name" value="BLL3101 PROTEIN"/>
    <property type="match status" value="1"/>
</dbReference>
<dbReference type="Pfam" id="PF06742">
    <property type="entry name" value="DUF1214"/>
    <property type="match status" value="1"/>
</dbReference>
<keyword evidence="4" id="KW-1185">Reference proteome</keyword>
<dbReference type="EMBL" id="JAPMUA010000005">
    <property type="protein sequence ID" value="MDG3586979.1"/>
    <property type="molecule type" value="Genomic_DNA"/>
</dbReference>
<organism evidence="3 4">
    <name type="scientific">Galbibacter pacificus</name>
    <dbReference type="NCBI Taxonomy" id="2996052"/>
    <lineage>
        <taxon>Bacteria</taxon>
        <taxon>Pseudomonadati</taxon>
        <taxon>Bacteroidota</taxon>
        <taxon>Flavobacteriia</taxon>
        <taxon>Flavobacteriales</taxon>
        <taxon>Flavobacteriaceae</taxon>
        <taxon>Galbibacter</taxon>
    </lineage>
</organism>
<evidence type="ECO:0000259" key="2">
    <source>
        <dbReference type="Pfam" id="PF06863"/>
    </source>
</evidence>
<dbReference type="InterPro" id="IPR010621">
    <property type="entry name" value="DUF1214"/>
</dbReference>
<sequence>MKTKFSPLSLFGITTLTIMTFYLDAQCQTTHNTVKNVETHLKSGQHTPADFNTADYVYKVSEGDFNFLRSLEKVTVNQWSHKPDVSYVKTQQVIRENQDVIYSSAVVDVSKGATISVPKGDTYHVIQILDMQNYTVKTLYPGKSFTVTPDNLTYGTHVYLNMRTRKKTNDKAGLEEVHERQRQAIIDAKSANPYQTPEIVVPLKQTEEIRLALLEDLKKGLLKNTSNIMGTPFNTDPQGHLYATAYGWGGLPLEDAGYLDLVNKSKMENGKPVPSSITFMPPKIDLKRGGFWSITTYTTDGWLGKDEAAISNTTATPNTDGTYTIYFNSPDKKNNVNTPAPFTALLRAYVPESKESIESYLKENNGKLIIE</sequence>
<dbReference type="Gene3D" id="2.60.120.1600">
    <property type="match status" value="1"/>
</dbReference>
<dbReference type="RefSeq" id="WP_277900753.1">
    <property type="nucleotide sequence ID" value="NZ_JAPMUA010000005.1"/>
</dbReference>
<dbReference type="Gene3D" id="2.60.40.1610">
    <property type="entry name" value="Domain of unknown function DUF1254"/>
    <property type="match status" value="1"/>
</dbReference>
<proteinExistence type="predicted"/>
<feature type="domain" description="DUF1214" evidence="1">
    <location>
        <begin position="288"/>
        <end position="352"/>
    </location>
</feature>
<dbReference type="PANTHER" id="PTHR36509:SF2">
    <property type="entry name" value="BLL3101 PROTEIN"/>
    <property type="match status" value="1"/>
</dbReference>
<protein>
    <submittedName>
        <fullName evidence="3">DUF1254 domain-containing protein</fullName>
    </submittedName>
</protein>
<accession>A0ABT6FUP5</accession>
<dbReference type="InterPro" id="IPR010679">
    <property type="entry name" value="DUF1254"/>
</dbReference>
<name>A0ABT6FUP5_9FLAO</name>
<dbReference type="Proteomes" id="UP001153642">
    <property type="component" value="Unassembled WGS sequence"/>
</dbReference>
<feature type="domain" description="DUF1254" evidence="2">
    <location>
        <begin position="76"/>
        <end position="144"/>
    </location>
</feature>
<comment type="caution">
    <text evidence="3">The sequence shown here is derived from an EMBL/GenBank/DDBJ whole genome shotgun (WGS) entry which is preliminary data.</text>
</comment>
<evidence type="ECO:0000259" key="1">
    <source>
        <dbReference type="Pfam" id="PF06742"/>
    </source>
</evidence>